<feature type="compositionally biased region" description="Polar residues" evidence="1">
    <location>
        <begin position="443"/>
        <end position="464"/>
    </location>
</feature>
<evidence type="ECO:0000256" key="2">
    <source>
        <dbReference type="SAM" id="SignalP"/>
    </source>
</evidence>
<feature type="region of interest" description="Disordered" evidence="1">
    <location>
        <begin position="443"/>
        <end position="521"/>
    </location>
</feature>
<feature type="region of interest" description="Disordered" evidence="1">
    <location>
        <begin position="572"/>
        <end position="599"/>
    </location>
</feature>
<protein>
    <submittedName>
        <fullName evidence="3">Uncharacterized protein</fullName>
    </submittedName>
</protein>
<dbReference type="EMBL" id="BTGD01000011">
    <property type="protein sequence ID" value="GMM57365.1"/>
    <property type="molecule type" value="Genomic_DNA"/>
</dbReference>
<dbReference type="Proteomes" id="UP001377567">
    <property type="component" value="Unassembled WGS sequence"/>
</dbReference>
<accession>A0AAV5S120</accession>
<name>A0AAV5S120_MAUHU</name>
<evidence type="ECO:0000313" key="3">
    <source>
        <dbReference type="EMBL" id="GMM57365.1"/>
    </source>
</evidence>
<keyword evidence="2" id="KW-0732">Signal</keyword>
<dbReference type="AlphaFoldDB" id="A0AAV5S120"/>
<organism evidence="3 4">
    <name type="scientific">Maudiozyma humilis</name>
    <name type="common">Sour dough yeast</name>
    <name type="synonym">Kazachstania humilis</name>
    <dbReference type="NCBI Taxonomy" id="51915"/>
    <lineage>
        <taxon>Eukaryota</taxon>
        <taxon>Fungi</taxon>
        <taxon>Dikarya</taxon>
        <taxon>Ascomycota</taxon>
        <taxon>Saccharomycotina</taxon>
        <taxon>Saccharomycetes</taxon>
        <taxon>Saccharomycetales</taxon>
        <taxon>Saccharomycetaceae</taxon>
        <taxon>Maudiozyma</taxon>
    </lineage>
</organism>
<proteinExistence type="predicted"/>
<feature type="compositionally biased region" description="Low complexity" evidence="1">
    <location>
        <begin position="388"/>
        <end position="411"/>
    </location>
</feature>
<evidence type="ECO:0000313" key="4">
    <source>
        <dbReference type="Proteomes" id="UP001377567"/>
    </source>
</evidence>
<sequence>MLHPTSMLSNILFILIFTKVVSSTIVSTNIGPVDIEPGFRVRFYEATLPEKPTDAQVKAYLANQQYVSDGTLLGQLNGITEPTVQYNRYHNDFIHGFYIDPDEIKQFVVEFRGYFRWDMYGNLDIRWRSPLVKACGQTLFRTTGGNVKIYPDTYLDTSASDAICLNNDLMEDRNDGIFAGNMTISAGGNLNLSRYVIGMWYPIIISAYNAGDALDGEFMYKAEGIVEYFSLTPENSGYNPNDNYPYFDANRKTKPVAKRCPVFDADNYVEPQVPPPYVTTAYTCPSTETSSTVIVPTPSSSSESIVESSSSALPVESSSSEWSGESTQSESIIAPTSSESIIEPTSSESIIESSASTTSEYISSLLSSVVTSAEFTDDQISTDPSDMSSVNSFSTTYSSTELTTAETETGSNTENSDTAPISSLSSDFYSSSIEDIITSQQWTSRTSDITGPTETSTDSSYITDQETKEPSTMYGTTTTSLDVPTDLSSTGMESSSETTTIATASTPTHPTPTEDETGNTQTVGTEIGTSDGKSLNSDKLVTVTEDSNGAVVTTTIVIRPGGGPEGVATHTLSDDVNGGEASGTKMAEAGGEQKPTGGNAYGSTHIINDGNPEYMETGGLANHPTTTLRGTDDHSNSPTKGTSTYDYANNVVDDVQPNETSFAGPSDKTGSTGTTVSLASYKTMTTATNTDPIQLEEFVGQASSYTVWSSLLVLAASFAIFL</sequence>
<feature type="compositionally biased region" description="Polar residues" evidence="1">
    <location>
        <begin position="473"/>
        <end position="482"/>
    </location>
</feature>
<reference evidence="3 4" key="1">
    <citation type="journal article" date="2023" name="Elife">
        <title>Identification of key yeast species and microbe-microbe interactions impacting larval growth of Drosophila in the wild.</title>
        <authorList>
            <person name="Mure A."/>
            <person name="Sugiura Y."/>
            <person name="Maeda R."/>
            <person name="Honda K."/>
            <person name="Sakurai N."/>
            <person name="Takahashi Y."/>
            <person name="Watada M."/>
            <person name="Katoh T."/>
            <person name="Gotoh A."/>
            <person name="Gotoh Y."/>
            <person name="Taniguchi I."/>
            <person name="Nakamura K."/>
            <person name="Hayashi T."/>
            <person name="Katayama T."/>
            <person name="Uemura T."/>
            <person name="Hattori Y."/>
        </authorList>
    </citation>
    <scope>NUCLEOTIDE SEQUENCE [LARGE SCALE GENOMIC DNA]</scope>
    <source>
        <strain evidence="3 4">KH-74</strain>
    </source>
</reference>
<feature type="region of interest" description="Disordered" evidence="1">
    <location>
        <begin position="379"/>
        <end position="423"/>
    </location>
</feature>
<feature type="chain" id="PRO_5043741884" evidence="2">
    <location>
        <begin position="24"/>
        <end position="722"/>
    </location>
</feature>
<comment type="caution">
    <text evidence="3">The sequence shown here is derived from an EMBL/GenBank/DDBJ whole genome shotgun (WGS) entry which is preliminary data.</text>
</comment>
<keyword evidence="4" id="KW-1185">Reference proteome</keyword>
<evidence type="ECO:0000256" key="1">
    <source>
        <dbReference type="SAM" id="MobiDB-lite"/>
    </source>
</evidence>
<feature type="signal peptide" evidence="2">
    <location>
        <begin position="1"/>
        <end position="23"/>
    </location>
</feature>
<feature type="compositionally biased region" description="Low complexity" evidence="1">
    <location>
        <begin position="485"/>
        <end position="508"/>
    </location>
</feature>
<feature type="region of interest" description="Disordered" evidence="1">
    <location>
        <begin position="289"/>
        <end position="353"/>
    </location>
</feature>
<gene>
    <name evidence="3" type="ORF">DAKH74_039810</name>
</gene>